<dbReference type="InterPro" id="IPR056366">
    <property type="entry name" value="Ribosomal_eL24"/>
</dbReference>
<evidence type="ECO:0000256" key="3">
    <source>
        <dbReference type="ARBA" id="ARBA00023274"/>
    </source>
</evidence>
<dbReference type="InterPro" id="IPR013640">
    <property type="entry name" value="Vfa1"/>
</dbReference>
<dbReference type="Pfam" id="PF01246">
    <property type="entry name" value="Ribosomal_L24e"/>
    <property type="match status" value="1"/>
</dbReference>
<feature type="domain" description="Large ribosomal subunit protein eL24-related N-terminal" evidence="5">
    <location>
        <begin position="162"/>
        <end position="199"/>
    </location>
</feature>
<dbReference type="GO" id="GO:0003729">
    <property type="term" value="F:mRNA binding"/>
    <property type="evidence" value="ECO:0007669"/>
    <property type="project" value="TreeGrafter"/>
</dbReference>
<keyword evidence="3" id="KW-0687">Ribonucleoprotein</keyword>
<reference evidence="6 7" key="1">
    <citation type="submission" date="2020-12" db="EMBL/GenBank/DDBJ databases">
        <title>Metabolic potential, ecology and presence of endohyphal bacteria is reflected in genomic diversity of Mucoromycotina.</title>
        <authorList>
            <person name="Muszewska A."/>
            <person name="Okrasinska A."/>
            <person name="Steczkiewicz K."/>
            <person name="Drgas O."/>
            <person name="Orlowska M."/>
            <person name="Perlinska-Lenart U."/>
            <person name="Aleksandrzak-Piekarczyk T."/>
            <person name="Szatraj K."/>
            <person name="Zielenkiewicz U."/>
            <person name="Pilsyk S."/>
            <person name="Malc E."/>
            <person name="Mieczkowski P."/>
            <person name="Kruszewska J.S."/>
            <person name="Biernat P."/>
            <person name="Pawlowska J."/>
        </authorList>
    </citation>
    <scope>NUCLEOTIDE SEQUENCE [LARGE SCALE GENOMIC DNA]</scope>
    <source>
        <strain evidence="6 7">CBS 142.35</strain>
    </source>
</reference>
<dbReference type="AlphaFoldDB" id="A0A8H7S0C9"/>
<dbReference type="PANTHER" id="PTHR10792">
    <property type="entry name" value="60S RIBOSOMAL PROTEIN L24"/>
    <property type="match status" value="1"/>
</dbReference>
<dbReference type="EMBL" id="JAEPRB010000140">
    <property type="protein sequence ID" value="KAG2220436.1"/>
    <property type="molecule type" value="Genomic_DNA"/>
</dbReference>
<keyword evidence="7" id="KW-1185">Reference proteome</keyword>
<dbReference type="InterPro" id="IPR038630">
    <property type="entry name" value="L24e/L24_sf"/>
</dbReference>
<comment type="similarity">
    <text evidence="1">Belongs to the eukaryotic ribosomal protein eL24 family.</text>
</comment>
<accession>A0A8H7S0C9</accession>
<dbReference type="Gene3D" id="6.10.250.1270">
    <property type="match status" value="1"/>
</dbReference>
<feature type="compositionally biased region" description="Basic and acidic residues" evidence="4">
    <location>
        <begin position="241"/>
        <end position="251"/>
    </location>
</feature>
<dbReference type="InterPro" id="IPR000988">
    <property type="entry name" value="Ribosomal_eL24-rel_N"/>
</dbReference>
<evidence type="ECO:0000313" key="6">
    <source>
        <dbReference type="EMBL" id="KAG2220436.1"/>
    </source>
</evidence>
<proteinExistence type="inferred from homology"/>
<organism evidence="6 7">
    <name type="scientific">Circinella minor</name>
    <dbReference type="NCBI Taxonomy" id="1195481"/>
    <lineage>
        <taxon>Eukaryota</taxon>
        <taxon>Fungi</taxon>
        <taxon>Fungi incertae sedis</taxon>
        <taxon>Mucoromycota</taxon>
        <taxon>Mucoromycotina</taxon>
        <taxon>Mucoromycetes</taxon>
        <taxon>Mucorales</taxon>
        <taxon>Lichtheimiaceae</taxon>
        <taxon>Circinella</taxon>
    </lineage>
</organism>
<sequence length="260" mass="29734">MSERIQNLYVARLTTNERPCFICNKFTAVVLTLADNSNHDWFYICRSHLGDTNFCSRVGGSAAGNKSTPSSPRTKKQFEDRPPESDSVSDLVSSIGSAWNSWRKKPSENEDDKKKDGDNKKKKSDNDDDQKDRKSDDDKKQENQKEVPENTPASPKSPQQPTFRFINGKAESYFLQRLSPRKIRWTQIYRRLNKKGITEQIVKKRTRRTVKAERAVAGATWDEIRAKRNEKPEVRAAARQAAIEKTKEKAKAKGTQKATK</sequence>
<comment type="caution">
    <text evidence="6">The sequence shown here is derived from an EMBL/GenBank/DDBJ whole genome shotgun (WGS) entry which is preliminary data.</text>
</comment>
<feature type="compositionally biased region" description="Polar residues" evidence="4">
    <location>
        <begin position="86"/>
        <end position="100"/>
    </location>
</feature>
<dbReference type="OrthoDB" id="2158714at2759"/>
<feature type="region of interest" description="Disordered" evidence="4">
    <location>
        <begin position="241"/>
        <end position="260"/>
    </location>
</feature>
<protein>
    <recommendedName>
        <fullName evidence="5">Large ribosomal subunit protein eL24-related N-terminal domain-containing protein</fullName>
    </recommendedName>
</protein>
<gene>
    <name evidence="6" type="ORF">INT45_004178</name>
</gene>
<dbReference type="PANTHER" id="PTHR10792:SF1">
    <property type="entry name" value="RIBOSOMAL PROTEIN L24"/>
    <property type="match status" value="1"/>
</dbReference>
<dbReference type="Proteomes" id="UP000646827">
    <property type="component" value="Unassembled WGS sequence"/>
</dbReference>
<dbReference type="Gene3D" id="2.30.170.20">
    <property type="entry name" value="Ribosomal protein L24e"/>
    <property type="match status" value="1"/>
</dbReference>
<feature type="region of interest" description="Disordered" evidence="4">
    <location>
        <begin position="61"/>
        <end position="165"/>
    </location>
</feature>
<dbReference type="GO" id="GO:0022625">
    <property type="term" value="C:cytosolic large ribosomal subunit"/>
    <property type="evidence" value="ECO:0007669"/>
    <property type="project" value="TreeGrafter"/>
</dbReference>
<evidence type="ECO:0000256" key="1">
    <source>
        <dbReference type="ARBA" id="ARBA00005647"/>
    </source>
</evidence>
<dbReference type="GO" id="GO:0002181">
    <property type="term" value="P:cytoplasmic translation"/>
    <property type="evidence" value="ECO:0007669"/>
    <property type="project" value="TreeGrafter"/>
</dbReference>
<dbReference type="GO" id="GO:0003735">
    <property type="term" value="F:structural constituent of ribosome"/>
    <property type="evidence" value="ECO:0007669"/>
    <property type="project" value="InterPro"/>
</dbReference>
<feature type="compositionally biased region" description="Polar residues" evidence="4">
    <location>
        <begin position="151"/>
        <end position="162"/>
    </location>
</feature>
<dbReference type="Pfam" id="PF08432">
    <property type="entry name" value="Vfa1"/>
    <property type="match status" value="1"/>
</dbReference>
<evidence type="ECO:0000256" key="4">
    <source>
        <dbReference type="SAM" id="MobiDB-lite"/>
    </source>
</evidence>
<keyword evidence="2" id="KW-0689">Ribosomal protein</keyword>
<feature type="compositionally biased region" description="Basic and acidic residues" evidence="4">
    <location>
        <begin position="105"/>
        <end position="119"/>
    </location>
</feature>
<evidence type="ECO:0000259" key="5">
    <source>
        <dbReference type="Pfam" id="PF01246"/>
    </source>
</evidence>
<evidence type="ECO:0000313" key="7">
    <source>
        <dbReference type="Proteomes" id="UP000646827"/>
    </source>
</evidence>
<feature type="compositionally biased region" description="Basic and acidic residues" evidence="4">
    <location>
        <begin position="130"/>
        <end position="148"/>
    </location>
</feature>
<name>A0A8H7S0C9_9FUNG</name>
<evidence type="ECO:0000256" key="2">
    <source>
        <dbReference type="ARBA" id="ARBA00022980"/>
    </source>
</evidence>